<reference evidence="1" key="1">
    <citation type="submission" date="2018-05" db="EMBL/GenBank/DDBJ databases">
        <authorList>
            <person name="Lanie J.A."/>
            <person name="Ng W.-L."/>
            <person name="Kazmierczak K.M."/>
            <person name="Andrzejewski T.M."/>
            <person name="Davidsen T.M."/>
            <person name="Wayne K.J."/>
            <person name="Tettelin H."/>
            <person name="Glass J.I."/>
            <person name="Rusch D."/>
            <person name="Podicherti R."/>
            <person name="Tsui H.-C.T."/>
            <person name="Winkler M.E."/>
        </authorList>
    </citation>
    <scope>NUCLEOTIDE SEQUENCE</scope>
</reference>
<dbReference type="AlphaFoldDB" id="A0A381YZY4"/>
<gene>
    <name evidence="1" type="ORF">METZ01_LOCUS135452</name>
</gene>
<protein>
    <submittedName>
        <fullName evidence="1">Uncharacterized protein</fullName>
    </submittedName>
</protein>
<organism evidence="1">
    <name type="scientific">marine metagenome</name>
    <dbReference type="NCBI Taxonomy" id="408172"/>
    <lineage>
        <taxon>unclassified sequences</taxon>
        <taxon>metagenomes</taxon>
        <taxon>ecological metagenomes</taxon>
    </lineage>
</organism>
<proteinExistence type="predicted"/>
<accession>A0A381YZY4</accession>
<sequence length="95" mass="10994">HPLFRARSSPGYSWPSGTTATWPRQLHPWFEKAEYYLPAAMQQDWVTQGSGKKSGEVFDPAVEKLPFHFQQCSPRIFRSPKMNPHTLRCLGCDWT</sequence>
<feature type="non-terminal residue" evidence="1">
    <location>
        <position position="95"/>
    </location>
</feature>
<dbReference type="EMBL" id="UINC01019501">
    <property type="protein sequence ID" value="SVA82598.1"/>
    <property type="molecule type" value="Genomic_DNA"/>
</dbReference>
<evidence type="ECO:0000313" key="1">
    <source>
        <dbReference type="EMBL" id="SVA82598.1"/>
    </source>
</evidence>
<feature type="non-terminal residue" evidence="1">
    <location>
        <position position="1"/>
    </location>
</feature>
<name>A0A381YZY4_9ZZZZ</name>